<name>A0A482VYN5_ASBVE</name>
<dbReference type="Proteomes" id="UP000292052">
    <property type="component" value="Unassembled WGS sequence"/>
</dbReference>
<dbReference type="SUPFAM" id="SSF48726">
    <property type="entry name" value="Immunoglobulin"/>
    <property type="match status" value="2"/>
</dbReference>
<feature type="non-terminal residue" evidence="3">
    <location>
        <position position="279"/>
    </location>
</feature>
<dbReference type="PROSITE" id="PS50835">
    <property type="entry name" value="IG_LIKE"/>
    <property type="match status" value="1"/>
</dbReference>
<evidence type="ECO:0000313" key="3">
    <source>
        <dbReference type="EMBL" id="RZC37816.1"/>
    </source>
</evidence>
<dbReference type="STRING" id="1661398.A0A482VYN5"/>
<keyword evidence="1" id="KW-1133">Transmembrane helix</keyword>
<protein>
    <submittedName>
        <fullName evidence="3">Fibroblast growth factor receptor-like 1</fullName>
    </submittedName>
</protein>
<dbReference type="Gene3D" id="2.60.40.10">
    <property type="entry name" value="Immunoglobulins"/>
    <property type="match status" value="2"/>
</dbReference>
<dbReference type="InterPro" id="IPR003599">
    <property type="entry name" value="Ig_sub"/>
</dbReference>
<proteinExistence type="predicted"/>
<reference evidence="3 4" key="1">
    <citation type="submission" date="2017-03" db="EMBL/GenBank/DDBJ databases">
        <title>Genome of the blue death feigning beetle - Asbolus verrucosus.</title>
        <authorList>
            <person name="Rider S.D."/>
        </authorList>
    </citation>
    <scope>NUCLEOTIDE SEQUENCE [LARGE SCALE GENOMIC DNA]</scope>
    <source>
        <strain evidence="3">Butters</strain>
        <tissue evidence="3">Head and leg muscle</tissue>
    </source>
</reference>
<dbReference type="SMART" id="SM00409">
    <property type="entry name" value="IG"/>
    <property type="match status" value="2"/>
</dbReference>
<evidence type="ECO:0000256" key="1">
    <source>
        <dbReference type="SAM" id="Phobius"/>
    </source>
</evidence>
<feature type="transmembrane region" description="Helical" evidence="1">
    <location>
        <begin position="225"/>
        <end position="246"/>
    </location>
</feature>
<dbReference type="EMBL" id="QDEB01049053">
    <property type="protein sequence ID" value="RZC37816.1"/>
    <property type="molecule type" value="Genomic_DNA"/>
</dbReference>
<comment type="caution">
    <text evidence="3">The sequence shown here is derived from an EMBL/GenBank/DDBJ whole genome shotgun (WGS) entry which is preliminary data.</text>
</comment>
<dbReference type="InterPro" id="IPR003598">
    <property type="entry name" value="Ig_sub2"/>
</dbReference>
<dbReference type="OrthoDB" id="6244905at2759"/>
<dbReference type="InterPro" id="IPR007110">
    <property type="entry name" value="Ig-like_dom"/>
</dbReference>
<dbReference type="InterPro" id="IPR036179">
    <property type="entry name" value="Ig-like_dom_sf"/>
</dbReference>
<dbReference type="PANTHER" id="PTHR11422:SF10">
    <property type="entry name" value="IG-LIKE DOMAIN-CONTAINING PROTEIN"/>
    <property type="match status" value="1"/>
</dbReference>
<dbReference type="InterPro" id="IPR013783">
    <property type="entry name" value="Ig-like_fold"/>
</dbReference>
<keyword evidence="4" id="KW-1185">Reference proteome</keyword>
<dbReference type="SMART" id="SM00408">
    <property type="entry name" value="IGc2"/>
    <property type="match status" value="2"/>
</dbReference>
<dbReference type="AlphaFoldDB" id="A0A482VYN5"/>
<gene>
    <name evidence="3" type="ORF">BDFB_008253</name>
</gene>
<keyword evidence="1" id="KW-0812">Transmembrane</keyword>
<evidence type="ECO:0000259" key="2">
    <source>
        <dbReference type="PROSITE" id="PS50835"/>
    </source>
</evidence>
<keyword evidence="1" id="KW-0472">Membrane</keyword>
<evidence type="ECO:0000313" key="4">
    <source>
        <dbReference type="Proteomes" id="UP000292052"/>
    </source>
</evidence>
<organism evidence="3 4">
    <name type="scientific">Asbolus verrucosus</name>
    <name type="common">Desert ironclad beetle</name>
    <dbReference type="NCBI Taxonomy" id="1661398"/>
    <lineage>
        <taxon>Eukaryota</taxon>
        <taxon>Metazoa</taxon>
        <taxon>Ecdysozoa</taxon>
        <taxon>Arthropoda</taxon>
        <taxon>Hexapoda</taxon>
        <taxon>Insecta</taxon>
        <taxon>Pterygota</taxon>
        <taxon>Neoptera</taxon>
        <taxon>Endopterygota</taxon>
        <taxon>Coleoptera</taxon>
        <taxon>Polyphaga</taxon>
        <taxon>Cucujiformia</taxon>
        <taxon>Tenebrionidae</taxon>
        <taxon>Pimeliinae</taxon>
        <taxon>Asbolus</taxon>
    </lineage>
</organism>
<keyword evidence="3" id="KW-0675">Receptor</keyword>
<sequence length="279" mass="32010">MVSFRYKVGSDILMNCDNHNHKDITWEFKFCPTNYKGVHCDKKSMNKLDRSGSKWKKLDFKTTSNLKLKNASEENAGLYRCLYNDSVIKIYKIDVFVATKFTGPTPEVLSLIPSTNSTILPNTPISIQCKVKSVTPPEIRWFKECNGHKCEVKENGHCYCPISSPNSAYSISNNIYLSKHSIQSSRNINSGTYICLVISVYGKDYKNVTIKVQDLQNDGMKNKSFSSLFLIPLCFVLVPVTIWLCFYRRKKKNRNLNEHQKKLIKPVVNVDIVLEENEV</sequence>
<accession>A0A482VYN5</accession>
<dbReference type="PANTHER" id="PTHR11422">
    <property type="entry name" value="T-CELL SURFACE GLYCOPROTEIN CD4"/>
    <property type="match status" value="1"/>
</dbReference>
<feature type="domain" description="Ig-like" evidence="2">
    <location>
        <begin position="106"/>
        <end position="209"/>
    </location>
</feature>